<comment type="catalytic activity">
    <reaction evidence="3">
        <text>UTP + H2O = UMP + diphosphate + H(+)</text>
        <dbReference type="Rhea" id="RHEA:29395"/>
        <dbReference type="ChEBI" id="CHEBI:15377"/>
        <dbReference type="ChEBI" id="CHEBI:15378"/>
        <dbReference type="ChEBI" id="CHEBI:33019"/>
        <dbReference type="ChEBI" id="CHEBI:46398"/>
        <dbReference type="ChEBI" id="CHEBI:57865"/>
        <dbReference type="EC" id="3.6.1.9"/>
    </reaction>
</comment>
<keyword evidence="3" id="KW-0963">Cytoplasm</keyword>
<evidence type="ECO:0000313" key="4">
    <source>
        <dbReference type="EMBL" id="MEN2767807.1"/>
    </source>
</evidence>
<feature type="site" description="Important for substrate specificity" evidence="3">
    <location>
        <position position="13"/>
    </location>
</feature>
<feature type="site" description="Important for substrate specificity" evidence="3">
    <location>
        <position position="71"/>
    </location>
</feature>
<dbReference type="PANTHER" id="PTHR43213">
    <property type="entry name" value="BIFUNCTIONAL DTTP/UTP PYROPHOSPHATASE/METHYLTRANSFERASE PROTEIN-RELATED"/>
    <property type="match status" value="1"/>
</dbReference>
<sequence>MKRTLILASSSPRRAELLQQVNIPFTARKQDVDEGLIQSPDPEEKAEQIAMLKARSTVISKQDEVILAADTVVALMGNIYGKPKDKEEAYAMLANLSGAVHEVYTGVTILSEQQEASFVEKTLVEFWPLTHQEIEAYLATNDSFDKAGAYGIQSFGATLVKKIIGDYYNVVGLPISRVVRELGKFQIYPIIDNRTS</sequence>
<dbReference type="EMBL" id="JBDIML010000003">
    <property type="protein sequence ID" value="MEN2767807.1"/>
    <property type="molecule type" value="Genomic_DNA"/>
</dbReference>
<comment type="cofactor">
    <cofactor evidence="1 3">
        <name>a divalent metal cation</name>
        <dbReference type="ChEBI" id="CHEBI:60240"/>
    </cofactor>
</comment>
<organism evidence="4 5">
    <name type="scientific">Ornithinibacillus xuwenensis</name>
    <dbReference type="NCBI Taxonomy" id="3144668"/>
    <lineage>
        <taxon>Bacteria</taxon>
        <taxon>Bacillati</taxon>
        <taxon>Bacillota</taxon>
        <taxon>Bacilli</taxon>
        <taxon>Bacillales</taxon>
        <taxon>Bacillaceae</taxon>
        <taxon>Ornithinibacillus</taxon>
    </lineage>
</organism>
<dbReference type="HAMAP" id="MF_00528">
    <property type="entry name" value="Maf"/>
    <property type="match status" value="1"/>
</dbReference>
<feature type="active site" description="Proton acceptor" evidence="3">
    <location>
        <position position="70"/>
    </location>
</feature>
<keyword evidence="5" id="KW-1185">Reference proteome</keyword>
<gene>
    <name evidence="4" type="ORF">ABC228_11450</name>
</gene>
<evidence type="ECO:0000256" key="2">
    <source>
        <dbReference type="ARBA" id="ARBA00022801"/>
    </source>
</evidence>
<dbReference type="Proteomes" id="UP001444625">
    <property type="component" value="Unassembled WGS sequence"/>
</dbReference>
<dbReference type="PIRSF" id="PIRSF006305">
    <property type="entry name" value="Maf"/>
    <property type="match status" value="1"/>
</dbReference>
<evidence type="ECO:0000313" key="5">
    <source>
        <dbReference type="Proteomes" id="UP001444625"/>
    </source>
</evidence>
<dbReference type="InterPro" id="IPR029001">
    <property type="entry name" value="ITPase-like_fam"/>
</dbReference>
<dbReference type="SUPFAM" id="SSF52972">
    <property type="entry name" value="ITPase-like"/>
    <property type="match status" value="1"/>
</dbReference>
<reference evidence="4 5" key="1">
    <citation type="submission" date="2024-05" db="EMBL/GenBank/DDBJ databases">
        <authorList>
            <person name="Haq I."/>
            <person name="Ullah Z."/>
            <person name="Ahmad R."/>
            <person name="Li M."/>
            <person name="Tong Y."/>
        </authorList>
    </citation>
    <scope>NUCLEOTIDE SEQUENCE [LARGE SCALE GENOMIC DNA]</scope>
    <source>
        <strain evidence="4 5">16A2E</strain>
    </source>
</reference>
<comment type="caution">
    <text evidence="4">The sequence shown here is derived from an EMBL/GenBank/DDBJ whole genome shotgun (WGS) entry which is preliminary data.</text>
</comment>
<feature type="site" description="Important for substrate specificity" evidence="3">
    <location>
        <position position="153"/>
    </location>
</feature>
<comment type="caution">
    <text evidence="3">Lacks conserved residue(s) required for the propagation of feature annotation.</text>
</comment>
<proteinExistence type="inferred from homology"/>
<dbReference type="CDD" id="cd00555">
    <property type="entry name" value="Maf"/>
    <property type="match status" value="1"/>
</dbReference>
<dbReference type="GO" id="GO:0016787">
    <property type="term" value="F:hydrolase activity"/>
    <property type="evidence" value="ECO:0007669"/>
    <property type="project" value="UniProtKB-KW"/>
</dbReference>
<keyword evidence="2 3" id="KW-0378">Hydrolase</keyword>
<dbReference type="NCBIfam" id="TIGR00172">
    <property type="entry name" value="maf"/>
    <property type="match status" value="1"/>
</dbReference>
<comment type="subcellular location">
    <subcellularLocation>
        <location evidence="3">Cytoplasm</location>
    </subcellularLocation>
</comment>
<dbReference type="InterPro" id="IPR003697">
    <property type="entry name" value="Maf-like"/>
</dbReference>
<comment type="similarity">
    <text evidence="3">Belongs to the Maf family. YhdE subfamily.</text>
</comment>
<comment type="catalytic activity">
    <reaction evidence="3">
        <text>dTTP + H2O = dTMP + diphosphate + H(+)</text>
        <dbReference type="Rhea" id="RHEA:28534"/>
        <dbReference type="ChEBI" id="CHEBI:15377"/>
        <dbReference type="ChEBI" id="CHEBI:15378"/>
        <dbReference type="ChEBI" id="CHEBI:33019"/>
        <dbReference type="ChEBI" id="CHEBI:37568"/>
        <dbReference type="ChEBI" id="CHEBI:63528"/>
        <dbReference type="EC" id="3.6.1.9"/>
    </reaction>
</comment>
<keyword evidence="3" id="KW-0546">Nucleotide metabolism</keyword>
<comment type="function">
    <text evidence="3">Nucleoside triphosphate pyrophosphatase that hydrolyzes dTTP and UTP. May have a dual role in cell division arrest and in preventing the incorporation of modified nucleotides into cellular nucleic acids.</text>
</comment>
<evidence type="ECO:0000256" key="1">
    <source>
        <dbReference type="ARBA" id="ARBA00001968"/>
    </source>
</evidence>
<protein>
    <recommendedName>
        <fullName evidence="3">dTTP/UTP pyrophosphatase</fullName>
        <shortName evidence="3">dTTPase/UTPase</shortName>
        <ecNumber evidence="3">3.6.1.9</ecNumber>
    </recommendedName>
    <alternativeName>
        <fullName evidence="3">Nucleoside triphosphate pyrophosphatase</fullName>
    </alternativeName>
    <alternativeName>
        <fullName evidence="3">Nucleotide pyrophosphatase</fullName>
        <shortName evidence="3">Nucleotide PPase</shortName>
    </alternativeName>
</protein>
<dbReference type="RefSeq" id="WP_345825274.1">
    <property type="nucleotide sequence ID" value="NZ_JBDIML010000003.1"/>
</dbReference>
<dbReference type="EC" id="3.6.1.9" evidence="3"/>
<dbReference type="Gene3D" id="3.90.950.10">
    <property type="match status" value="1"/>
</dbReference>
<dbReference type="PANTHER" id="PTHR43213:SF5">
    <property type="entry name" value="BIFUNCTIONAL DTTP_UTP PYROPHOSPHATASE_METHYLTRANSFERASE PROTEIN-RELATED"/>
    <property type="match status" value="1"/>
</dbReference>
<accession>A0ABU9XHT2</accession>
<dbReference type="Pfam" id="PF02545">
    <property type="entry name" value="Maf"/>
    <property type="match status" value="1"/>
</dbReference>
<name>A0ABU9XHT2_9BACI</name>
<evidence type="ECO:0000256" key="3">
    <source>
        <dbReference type="HAMAP-Rule" id="MF_00528"/>
    </source>
</evidence>